<dbReference type="EMBL" id="VIAR01000001">
    <property type="protein sequence ID" value="TQD40675.1"/>
    <property type="molecule type" value="Genomic_DNA"/>
</dbReference>
<dbReference type="RefSeq" id="WP_141420406.1">
    <property type="nucleotide sequence ID" value="NZ_VIAR01000001.1"/>
</dbReference>
<dbReference type="SMART" id="SM00382">
    <property type="entry name" value="AAA"/>
    <property type="match status" value="1"/>
</dbReference>
<sequence>MLKVKNLNFAYAEKNILQNISFAVKKGEHLSIIGESGCGKSTLLKAIYGLLDLDQGEILFNDKKVLGPAYNLVPGEPEMKYLAQEEQLMPFTSVAENITEHLSRQFPKENEERLAILLEVVDMKAYANTKVKLLSGGQKQRVALAQVLAKKPELLLLDEAFNFIDNFRKNKLRRRLFSYLQKENISCIFATHDSTDLFGFADKTIVLREGKILTKNAPKNLLKNPPDFYTASLLSEVNRISSVNLKSSQNGYYLIYPQELHLRKDGFLSVKVEKSYYNGFSYFVEAILKNIQEKLYFYSENTLKKGETCNLAVAKALLDKRFRKE</sequence>
<reference evidence="5 6" key="1">
    <citation type="submission" date="2019-06" db="EMBL/GenBank/DDBJ databases">
        <title>Flavibacter putida gen. nov., sp. nov., a novel marine bacterium of the family Flavobacteriaceae isolated from coastal seawater.</title>
        <authorList>
            <person name="Feng X."/>
        </authorList>
    </citation>
    <scope>NUCLEOTIDE SEQUENCE [LARGE SCALE GENOMIC DNA]</scope>
    <source>
        <strain evidence="5 6">PLHSN227</strain>
    </source>
</reference>
<dbReference type="InterPro" id="IPR017871">
    <property type="entry name" value="ABC_transporter-like_CS"/>
</dbReference>
<dbReference type="PROSITE" id="PS50893">
    <property type="entry name" value="ABC_TRANSPORTER_2"/>
    <property type="match status" value="1"/>
</dbReference>
<gene>
    <name evidence="5" type="ORF">FKR84_01460</name>
</gene>
<dbReference type="InterPro" id="IPR003439">
    <property type="entry name" value="ABC_transporter-like_ATP-bd"/>
</dbReference>
<dbReference type="PROSITE" id="PS00211">
    <property type="entry name" value="ABC_TRANSPORTER_1"/>
    <property type="match status" value="1"/>
</dbReference>
<dbReference type="GO" id="GO:0016887">
    <property type="term" value="F:ATP hydrolysis activity"/>
    <property type="evidence" value="ECO:0007669"/>
    <property type="project" value="InterPro"/>
</dbReference>
<dbReference type="AlphaFoldDB" id="A0A508A157"/>
<dbReference type="PANTHER" id="PTHR42781">
    <property type="entry name" value="SPERMIDINE/PUTRESCINE IMPORT ATP-BINDING PROTEIN POTA"/>
    <property type="match status" value="1"/>
</dbReference>
<evidence type="ECO:0000256" key="3">
    <source>
        <dbReference type="ARBA" id="ARBA00022840"/>
    </source>
</evidence>
<evidence type="ECO:0000313" key="5">
    <source>
        <dbReference type="EMBL" id="TQD40675.1"/>
    </source>
</evidence>
<protein>
    <submittedName>
        <fullName evidence="5">ABC transporter ATP-binding protein</fullName>
    </submittedName>
</protein>
<proteinExistence type="predicted"/>
<dbReference type="Pfam" id="PF00005">
    <property type="entry name" value="ABC_tran"/>
    <property type="match status" value="1"/>
</dbReference>
<evidence type="ECO:0000259" key="4">
    <source>
        <dbReference type="PROSITE" id="PS50893"/>
    </source>
</evidence>
<dbReference type="InterPro" id="IPR003593">
    <property type="entry name" value="AAA+_ATPase"/>
</dbReference>
<feature type="domain" description="ABC transporter" evidence="4">
    <location>
        <begin position="2"/>
        <end position="234"/>
    </location>
</feature>
<dbReference type="InterPro" id="IPR050093">
    <property type="entry name" value="ABC_SmlMolc_Importer"/>
</dbReference>
<keyword evidence="1" id="KW-0813">Transport</keyword>
<keyword evidence="6" id="KW-1185">Reference proteome</keyword>
<dbReference type="OrthoDB" id="9802264at2"/>
<accession>A0A508A157</accession>
<organism evidence="5 6">
    <name type="scientific">Haloflavibacter putidus</name>
    <dbReference type="NCBI Taxonomy" id="2576776"/>
    <lineage>
        <taxon>Bacteria</taxon>
        <taxon>Pseudomonadati</taxon>
        <taxon>Bacteroidota</taxon>
        <taxon>Flavobacteriia</taxon>
        <taxon>Flavobacteriales</taxon>
        <taxon>Flavobacteriaceae</taxon>
        <taxon>Haloflavibacter</taxon>
    </lineage>
</organism>
<evidence type="ECO:0000313" key="6">
    <source>
        <dbReference type="Proteomes" id="UP000317169"/>
    </source>
</evidence>
<dbReference type="Proteomes" id="UP000317169">
    <property type="component" value="Unassembled WGS sequence"/>
</dbReference>
<dbReference type="GO" id="GO:0005524">
    <property type="term" value="F:ATP binding"/>
    <property type="evidence" value="ECO:0007669"/>
    <property type="project" value="UniProtKB-KW"/>
</dbReference>
<dbReference type="SUPFAM" id="SSF52540">
    <property type="entry name" value="P-loop containing nucleoside triphosphate hydrolases"/>
    <property type="match status" value="1"/>
</dbReference>
<comment type="caution">
    <text evidence="5">The sequence shown here is derived from an EMBL/GenBank/DDBJ whole genome shotgun (WGS) entry which is preliminary data.</text>
</comment>
<dbReference type="Gene3D" id="3.40.50.300">
    <property type="entry name" value="P-loop containing nucleotide triphosphate hydrolases"/>
    <property type="match status" value="1"/>
</dbReference>
<evidence type="ECO:0000256" key="2">
    <source>
        <dbReference type="ARBA" id="ARBA00022741"/>
    </source>
</evidence>
<dbReference type="PANTHER" id="PTHR42781:SF4">
    <property type="entry name" value="SPERMIDINE_PUTRESCINE IMPORT ATP-BINDING PROTEIN POTA"/>
    <property type="match status" value="1"/>
</dbReference>
<dbReference type="InterPro" id="IPR027417">
    <property type="entry name" value="P-loop_NTPase"/>
</dbReference>
<keyword evidence="2" id="KW-0547">Nucleotide-binding</keyword>
<evidence type="ECO:0000256" key="1">
    <source>
        <dbReference type="ARBA" id="ARBA00022448"/>
    </source>
</evidence>
<keyword evidence="3 5" id="KW-0067">ATP-binding</keyword>
<name>A0A508A157_9FLAO</name>